<name>A0ABV5KBH9_9ACTN</name>
<dbReference type="SUPFAM" id="SSF48452">
    <property type="entry name" value="TPR-like"/>
    <property type="match status" value="1"/>
</dbReference>
<dbReference type="SMART" id="SM00862">
    <property type="entry name" value="Trans_reg_C"/>
    <property type="match status" value="1"/>
</dbReference>
<dbReference type="Pfam" id="PF03704">
    <property type="entry name" value="BTAD"/>
    <property type="match status" value="1"/>
</dbReference>
<keyword evidence="2" id="KW-0238">DNA-binding</keyword>
<evidence type="ECO:0000259" key="3">
    <source>
        <dbReference type="SMART" id="SM00862"/>
    </source>
</evidence>
<dbReference type="InterPro" id="IPR036388">
    <property type="entry name" value="WH-like_DNA-bd_sf"/>
</dbReference>
<proteinExistence type="inferred from homology"/>
<dbReference type="PANTHER" id="PTHR35807">
    <property type="entry name" value="TRANSCRIPTIONAL REGULATOR REDD-RELATED"/>
    <property type="match status" value="1"/>
</dbReference>
<dbReference type="EMBL" id="JBHMDG010000011">
    <property type="protein sequence ID" value="MFB9313230.1"/>
    <property type="molecule type" value="Genomic_DNA"/>
</dbReference>
<feature type="domain" description="Bacterial transcriptional activator" evidence="4">
    <location>
        <begin position="206"/>
        <end position="350"/>
    </location>
</feature>
<reference evidence="5 6" key="1">
    <citation type="submission" date="2024-09" db="EMBL/GenBank/DDBJ databases">
        <authorList>
            <person name="Sun Q."/>
            <person name="Mori K."/>
        </authorList>
    </citation>
    <scope>NUCLEOTIDE SEQUENCE [LARGE SCALE GENOMIC DNA]</scope>
    <source>
        <strain evidence="5 6">JCM 9626</strain>
    </source>
</reference>
<dbReference type="RefSeq" id="WP_379141261.1">
    <property type="nucleotide sequence ID" value="NZ_JBHMDG010000011.1"/>
</dbReference>
<evidence type="ECO:0000259" key="4">
    <source>
        <dbReference type="SMART" id="SM01043"/>
    </source>
</evidence>
<dbReference type="SUPFAM" id="SSF46894">
    <property type="entry name" value="C-terminal effector domain of the bipartite response regulators"/>
    <property type="match status" value="1"/>
</dbReference>
<feature type="non-terminal residue" evidence="5">
    <location>
        <position position="1"/>
    </location>
</feature>
<feature type="domain" description="OmpR/PhoB-type" evidence="3">
    <location>
        <begin position="119"/>
        <end position="199"/>
    </location>
</feature>
<accession>A0ABV5KBH9</accession>
<dbReference type="InterPro" id="IPR016032">
    <property type="entry name" value="Sig_transdc_resp-reg_C-effctor"/>
</dbReference>
<dbReference type="Gene3D" id="1.10.10.10">
    <property type="entry name" value="Winged helix-like DNA-binding domain superfamily/Winged helix DNA-binding domain"/>
    <property type="match status" value="1"/>
</dbReference>
<evidence type="ECO:0000313" key="6">
    <source>
        <dbReference type="Proteomes" id="UP001589750"/>
    </source>
</evidence>
<gene>
    <name evidence="5" type="ORF">ACFFRI_09265</name>
</gene>
<comment type="caution">
    <text evidence="5">The sequence shown here is derived from an EMBL/GenBank/DDBJ whole genome shotgun (WGS) entry which is preliminary data.</text>
</comment>
<dbReference type="InterPro" id="IPR011990">
    <property type="entry name" value="TPR-like_helical_dom_sf"/>
</dbReference>
<dbReference type="Proteomes" id="UP001589750">
    <property type="component" value="Unassembled WGS sequence"/>
</dbReference>
<dbReference type="SMART" id="SM01043">
    <property type="entry name" value="BTAD"/>
    <property type="match status" value="1"/>
</dbReference>
<comment type="similarity">
    <text evidence="1">Belongs to the AfsR/DnrI/RedD regulatory family.</text>
</comment>
<protein>
    <submittedName>
        <fullName evidence="5">BTAD domain-containing putative transcriptional regulator</fullName>
    </submittedName>
</protein>
<evidence type="ECO:0000313" key="5">
    <source>
        <dbReference type="EMBL" id="MFB9313230.1"/>
    </source>
</evidence>
<evidence type="ECO:0000256" key="2">
    <source>
        <dbReference type="ARBA" id="ARBA00023125"/>
    </source>
</evidence>
<sequence length="357" mass="39323">FSRLAVREAGRRHDARGLAEALELQSLLVTGPRALDLVDEAGTLWRSTANAVGIATNQTLRARAGNDTVQEQAARRRLRALGVRDDATRIAGPLQALGTADRARVSIRTLGAFAVLCEGEPVPASAWQSRKSRDALKILAGKRGRPLTRDALADHLWPDSDGSGNRLSVVLSTLRSVLDPRKEHPSDHFLVADRESVRLDNDHVEIDAVVFTQTATSALRALRSGERGRPGELGVVEELERAAAMYTGHYLEDDPYSDFTVEVRDELLTLSLEVKRELALALIARGEKQRAIPWLVGLIADDPYDEPSHHHLITTLHEARRHGEARRAYRAYAQRMKEIGTPADPVEQLLPSARTTP</sequence>
<evidence type="ECO:0000256" key="1">
    <source>
        <dbReference type="ARBA" id="ARBA00005820"/>
    </source>
</evidence>
<dbReference type="Pfam" id="PF00486">
    <property type="entry name" value="Trans_reg_C"/>
    <property type="match status" value="1"/>
</dbReference>
<dbReference type="InterPro" id="IPR005158">
    <property type="entry name" value="BTAD"/>
</dbReference>
<keyword evidence="6" id="KW-1185">Reference proteome</keyword>
<dbReference type="InterPro" id="IPR051677">
    <property type="entry name" value="AfsR-DnrI-RedD_regulator"/>
</dbReference>
<dbReference type="InterPro" id="IPR001867">
    <property type="entry name" value="OmpR/PhoB-type_DNA-bd"/>
</dbReference>
<organism evidence="5 6">
    <name type="scientific">Nocardioides plantarum</name>
    <dbReference type="NCBI Taxonomy" id="29299"/>
    <lineage>
        <taxon>Bacteria</taxon>
        <taxon>Bacillati</taxon>
        <taxon>Actinomycetota</taxon>
        <taxon>Actinomycetes</taxon>
        <taxon>Propionibacteriales</taxon>
        <taxon>Nocardioidaceae</taxon>
        <taxon>Nocardioides</taxon>
    </lineage>
</organism>
<dbReference type="Gene3D" id="1.25.40.10">
    <property type="entry name" value="Tetratricopeptide repeat domain"/>
    <property type="match status" value="1"/>
</dbReference>